<dbReference type="PANTHER" id="PTHR30203:SF24">
    <property type="entry name" value="BLR4935 PROTEIN"/>
    <property type="match status" value="1"/>
</dbReference>
<comment type="caution">
    <text evidence="4">The sequence shown here is derived from an EMBL/GenBank/DDBJ whole genome shotgun (WGS) entry which is preliminary data.</text>
</comment>
<dbReference type="GO" id="GO:0015562">
    <property type="term" value="F:efflux transmembrane transporter activity"/>
    <property type="evidence" value="ECO:0007669"/>
    <property type="project" value="InterPro"/>
</dbReference>
<keyword evidence="2" id="KW-0175">Coiled coil</keyword>
<dbReference type="STRING" id="394096.DB31_3479"/>
<dbReference type="PANTHER" id="PTHR30203">
    <property type="entry name" value="OUTER MEMBRANE CATION EFFLUX PROTEIN"/>
    <property type="match status" value="1"/>
</dbReference>
<dbReference type="Pfam" id="PF02321">
    <property type="entry name" value="OEP"/>
    <property type="match status" value="2"/>
</dbReference>
<evidence type="ECO:0000313" key="4">
    <source>
        <dbReference type="EMBL" id="KFE71349.1"/>
    </source>
</evidence>
<dbReference type="PATRIC" id="fig|394096.3.peg.1129"/>
<dbReference type="InterPro" id="IPR003423">
    <property type="entry name" value="OMP_efflux"/>
</dbReference>
<feature type="compositionally biased region" description="Basic and acidic residues" evidence="3">
    <location>
        <begin position="236"/>
        <end position="246"/>
    </location>
</feature>
<proteinExistence type="inferred from homology"/>
<feature type="region of interest" description="Disordered" evidence="3">
    <location>
        <begin position="1"/>
        <end position="36"/>
    </location>
</feature>
<reference evidence="4 5" key="1">
    <citation type="submission" date="2014-04" db="EMBL/GenBank/DDBJ databases">
        <title>Genome assembly of Hyalangium minutum DSM 14724.</title>
        <authorList>
            <person name="Sharma G."/>
            <person name="Subramanian S."/>
        </authorList>
    </citation>
    <scope>NUCLEOTIDE SEQUENCE [LARGE SCALE GENOMIC DNA]</scope>
    <source>
        <strain evidence="4 5">DSM 14724</strain>
    </source>
</reference>
<evidence type="ECO:0000256" key="1">
    <source>
        <dbReference type="ARBA" id="ARBA00007613"/>
    </source>
</evidence>
<dbReference type="AlphaFoldDB" id="A0A085WUI6"/>
<feature type="coiled-coil region" evidence="2">
    <location>
        <begin position="74"/>
        <end position="169"/>
    </location>
</feature>
<keyword evidence="5" id="KW-1185">Reference proteome</keyword>
<dbReference type="SUPFAM" id="SSF56954">
    <property type="entry name" value="Outer membrane efflux proteins (OEP)"/>
    <property type="match status" value="1"/>
</dbReference>
<dbReference type="EMBL" id="JMCB01000002">
    <property type="protein sequence ID" value="KFE71349.1"/>
    <property type="molecule type" value="Genomic_DNA"/>
</dbReference>
<dbReference type="Proteomes" id="UP000028725">
    <property type="component" value="Unassembled WGS sequence"/>
</dbReference>
<organism evidence="4 5">
    <name type="scientific">Hyalangium minutum</name>
    <dbReference type="NCBI Taxonomy" id="394096"/>
    <lineage>
        <taxon>Bacteria</taxon>
        <taxon>Pseudomonadati</taxon>
        <taxon>Myxococcota</taxon>
        <taxon>Myxococcia</taxon>
        <taxon>Myxococcales</taxon>
        <taxon>Cystobacterineae</taxon>
        <taxon>Archangiaceae</taxon>
        <taxon>Hyalangium</taxon>
    </lineage>
</organism>
<protein>
    <submittedName>
        <fullName evidence="4">Heavy metal RND efflux outer membrane protein, CzcC family protein</fullName>
    </submittedName>
</protein>
<accession>A0A085WUI6</accession>
<sequence length="386" mass="41650">MGEALEKSPKVAAARAEETGAEEGLSAESRWMQNNPQLEVEYGTDAVTQDVGERRMAIAISQQLQVAGQRGLRVERAEAALTAARARRRAAELRVAREAADAAADWGRREALVKLMEEALAAARTLEEAAAKRFAAGDVPELERNAAALERARAEARAAQARAEEVSARASLNRLLGRAATAPLMVTTSAVTLPEVLAAPQPEVEEARAEAEAARAEVDLLRRERIPDPTVSLGYEQERRPEEHATGPDLHTASMVVARLSLPLPLWNRNQGELAEARARRAARDAERQSREREVEAERVSAREGYEAARIAEAALTAALPGIERNLTLVQRAYEAGELSLDAVLLARDRAYAARGEAIDATAALARARAALLKASGRLPTGEVPR</sequence>
<dbReference type="InterPro" id="IPR010131">
    <property type="entry name" value="MdtP/NodT-like"/>
</dbReference>
<gene>
    <name evidence="4" type="ORF">DB31_3479</name>
</gene>
<comment type="similarity">
    <text evidence="1">Belongs to the outer membrane factor (OMF) (TC 1.B.17) family.</text>
</comment>
<feature type="region of interest" description="Disordered" evidence="3">
    <location>
        <begin position="229"/>
        <end position="250"/>
    </location>
</feature>
<evidence type="ECO:0000313" key="5">
    <source>
        <dbReference type="Proteomes" id="UP000028725"/>
    </source>
</evidence>
<name>A0A085WUI6_9BACT</name>
<evidence type="ECO:0000256" key="3">
    <source>
        <dbReference type="SAM" id="MobiDB-lite"/>
    </source>
</evidence>
<dbReference type="Gene3D" id="1.20.1600.10">
    <property type="entry name" value="Outer membrane efflux proteins (OEP)"/>
    <property type="match status" value="1"/>
</dbReference>
<evidence type="ECO:0000256" key="2">
    <source>
        <dbReference type="SAM" id="Coils"/>
    </source>
</evidence>